<dbReference type="STRING" id="94130.A0A2Z6RUI9"/>
<dbReference type="Proteomes" id="UP000247702">
    <property type="component" value="Unassembled WGS sequence"/>
</dbReference>
<proteinExistence type="predicted"/>
<accession>A0A2Z6RUI9</accession>
<evidence type="ECO:0008006" key="3">
    <source>
        <dbReference type="Google" id="ProtNLM"/>
    </source>
</evidence>
<sequence>MSYSKIFSGNSPELAYEIMNYFQNDFSTLYSCILVNRLWCRLTIPLLWENPFSIPTKNFSFIETYLYNLNDDLKMKLNEYKIIYKSLPSNTLFNYPSFLKYLNTMKIISSIERWTEVAVGTLKSENRDLDSVFNFKRLLHMSLFKIFIDNEVNLHTFEIEIADRDYNYSYFNDILELILQNTNFIYNIGNLNLYIGNPSCSSYHNNSNEYALIKNRILQIINSYRNLKKISLYHSHYSLYQPLLLSEDYNCSNTLKTIILYYIDFKGIINLTKIFEQLNVLESVHIIYCYSLNISFVQQIINLTKPFKLKSLFTNEIPQIEPLELLLQKSGYCLENFGFSTTLYNITLTLQQQLLELVIKYCKNINFLCLSGIASQVTYLIFNLIENIKHNLNYLSINMQNNDIETECSSIILQNLGQTLPSKLEYLNLGLHVKKSDFEIFLKNSQDTFIKKLLIYNEEGQDILSSIKEFIMKKKRINYLSIYDSFIIDTILDYEYQSKDLFSLNNELTDYGVNCNYNFIEIYLHNLNDDLKTKLNEYKIICNSLTSNTLFNYPRFLKYLNTMRIIFSIEKWTRVAKTLNSESEDPNTLYDFKRLVHMSLFKIFIDKEVNLHTFEIEIFNRCYNYFNDIFELILQNTNFIYNIENLNLYIGGAFIYNNDEYTLVKNRVLQIINLHRNLKKVILLDNSNYYSSYQSLLLSKDYNCSNTLKTITFYHIDLNDITNLTKIFEQLNVLESVHITYCYSLDISFVQQIINLTKPFKLKSLFTDEMPQIEPLELLLQKSGVYLENFNCSTILYNLTPLSQQQLLELIIRYCKNIKFLYLSEIASQVAYLMFNLIENIKHNLNYLLIDDERNSIILQNLGQTLPSKLEYLRLCIHINKSDFEIFLKNFQVTFIKKLLIHNSKEGQIFYLL</sequence>
<gene>
    <name evidence="1" type="ORF">RclHR1_07020011</name>
</gene>
<reference evidence="1 2" key="1">
    <citation type="submission" date="2017-11" db="EMBL/GenBank/DDBJ databases">
        <title>The genome of Rhizophagus clarus HR1 reveals common genetic basis of auxotrophy among arbuscular mycorrhizal fungi.</title>
        <authorList>
            <person name="Kobayashi Y."/>
        </authorList>
    </citation>
    <scope>NUCLEOTIDE SEQUENCE [LARGE SCALE GENOMIC DNA]</scope>
    <source>
        <strain evidence="1 2">HR1</strain>
    </source>
</reference>
<evidence type="ECO:0000313" key="2">
    <source>
        <dbReference type="Proteomes" id="UP000247702"/>
    </source>
</evidence>
<protein>
    <recommendedName>
        <fullName evidence="3">F-box domain-containing protein</fullName>
    </recommendedName>
</protein>
<dbReference type="AlphaFoldDB" id="A0A2Z6RUI9"/>
<keyword evidence="2" id="KW-1185">Reference proteome</keyword>
<organism evidence="1 2">
    <name type="scientific">Rhizophagus clarus</name>
    <dbReference type="NCBI Taxonomy" id="94130"/>
    <lineage>
        <taxon>Eukaryota</taxon>
        <taxon>Fungi</taxon>
        <taxon>Fungi incertae sedis</taxon>
        <taxon>Mucoromycota</taxon>
        <taxon>Glomeromycotina</taxon>
        <taxon>Glomeromycetes</taxon>
        <taxon>Glomerales</taxon>
        <taxon>Glomeraceae</taxon>
        <taxon>Rhizophagus</taxon>
    </lineage>
</organism>
<name>A0A2Z6RUI9_9GLOM</name>
<evidence type="ECO:0000313" key="1">
    <source>
        <dbReference type="EMBL" id="GBC06768.1"/>
    </source>
</evidence>
<dbReference type="EMBL" id="BEXD01004096">
    <property type="protein sequence ID" value="GBC06768.1"/>
    <property type="molecule type" value="Genomic_DNA"/>
</dbReference>
<comment type="caution">
    <text evidence="1">The sequence shown here is derived from an EMBL/GenBank/DDBJ whole genome shotgun (WGS) entry which is preliminary data.</text>
</comment>